<name>A0A090XD19_IXORI</name>
<feature type="signal peptide" evidence="1">
    <location>
        <begin position="1"/>
        <end position="24"/>
    </location>
</feature>
<proteinExistence type="evidence at transcript level"/>
<dbReference type="Gene3D" id="2.40.128.20">
    <property type="match status" value="1"/>
</dbReference>
<dbReference type="EMBL" id="GBIH01001285">
    <property type="protein sequence ID" value="JAC93425.1"/>
    <property type="molecule type" value="mRNA"/>
</dbReference>
<dbReference type="SUPFAM" id="SSF50814">
    <property type="entry name" value="Lipocalins"/>
    <property type="match status" value="1"/>
</dbReference>
<organism evidence="2">
    <name type="scientific">Ixodes ricinus</name>
    <name type="common">Common tick</name>
    <name type="synonym">Acarus ricinus</name>
    <dbReference type="NCBI Taxonomy" id="34613"/>
    <lineage>
        <taxon>Eukaryota</taxon>
        <taxon>Metazoa</taxon>
        <taxon>Ecdysozoa</taxon>
        <taxon>Arthropoda</taxon>
        <taxon>Chelicerata</taxon>
        <taxon>Arachnida</taxon>
        <taxon>Acari</taxon>
        <taxon>Parasitiformes</taxon>
        <taxon>Ixodida</taxon>
        <taxon>Ixodoidea</taxon>
        <taxon>Ixodidae</taxon>
        <taxon>Ixodinae</taxon>
        <taxon>Ixodes</taxon>
    </lineage>
</organism>
<reference evidence="2" key="1">
    <citation type="journal article" date="2015" name="PLoS Negl. Trop. Dis.">
        <title>Deep Sequencing Analysis of the Ixodes ricinus Haemocytome.</title>
        <authorList>
            <person name="Kotsyfakis M."/>
            <person name="Kopacek P."/>
            <person name="Franta Z."/>
            <person name="Pedra J.H."/>
            <person name="Ribeiro J.M."/>
        </authorList>
    </citation>
    <scope>NUCLEOTIDE SEQUENCE</scope>
</reference>
<protein>
    <submittedName>
        <fullName evidence="2">Putative secreted protein</fullName>
    </submittedName>
</protein>
<evidence type="ECO:0000313" key="2">
    <source>
        <dbReference type="EMBL" id="JAC93425.1"/>
    </source>
</evidence>
<sequence>MVATLAFVAVCSILAMHIPSPAESADSANGKADELFQLLERLDGNTPIYTTKRSFQRNLKADEKSTVQCVIAVKKFANNTAAELCTQYKTDKELGSPFLSTYTKMTETTIQGSSGSTQNMLTVQYVDPSGDCFIVSVNERTPSGNNKAACDMLSKSLTSTNSNCDTQFENLCGTQSQTISSTSGCSGVSNPTCQDPK</sequence>
<dbReference type="InterPro" id="IPR012674">
    <property type="entry name" value="Calycin"/>
</dbReference>
<feature type="chain" id="PRO_5001867060" evidence="1">
    <location>
        <begin position="25"/>
        <end position="197"/>
    </location>
</feature>
<dbReference type="AlphaFoldDB" id="A0A090XD19"/>
<keyword evidence="1" id="KW-0732">Signal</keyword>
<accession>A0A090XD19</accession>
<evidence type="ECO:0000256" key="1">
    <source>
        <dbReference type="SAM" id="SignalP"/>
    </source>
</evidence>